<dbReference type="RefSeq" id="WP_126630976.1">
    <property type="nucleotide sequence ID" value="NZ_BIFT01000002.1"/>
</dbReference>
<dbReference type="OrthoDB" id="9810303at2"/>
<evidence type="ECO:0000256" key="5">
    <source>
        <dbReference type="ARBA" id="ARBA00022985"/>
    </source>
</evidence>
<evidence type="ECO:0000313" key="9">
    <source>
        <dbReference type="EMBL" id="GCE30951.1"/>
    </source>
</evidence>
<reference evidence="10" key="1">
    <citation type="submission" date="2018-12" db="EMBL/GenBank/DDBJ databases">
        <title>Tengunoibacter tsumagoiensis gen. nov., sp. nov., Dictyobacter kobayashii sp. nov., D. alpinus sp. nov., and D. joshuensis sp. nov. and description of Dictyobacteraceae fam. nov. within the order Ktedonobacterales isolated from Tengu-no-mugimeshi.</title>
        <authorList>
            <person name="Wang C.M."/>
            <person name="Zheng Y."/>
            <person name="Sakai Y."/>
            <person name="Toyoda A."/>
            <person name="Minakuchi Y."/>
            <person name="Abe K."/>
            <person name="Yokota A."/>
            <person name="Yabe S."/>
        </authorList>
    </citation>
    <scope>NUCLEOTIDE SEQUENCE [LARGE SCALE GENOMIC DNA]</scope>
    <source>
        <strain evidence="10">Uno16</strain>
    </source>
</reference>
<dbReference type="CDD" id="cd04179">
    <property type="entry name" value="DPM_DPG-synthase_like"/>
    <property type="match status" value="1"/>
</dbReference>
<dbReference type="PANTHER" id="PTHR48090">
    <property type="entry name" value="UNDECAPRENYL-PHOSPHATE 4-DEOXY-4-FORMAMIDO-L-ARABINOSE TRANSFERASE-RELATED"/>
    <property type="match status" value="1"/>
</dbReference>
<evidence type="ECO:0000256" key="6">
    <source>
        <dbReference type="ARBA" id="ARBA00022989"/>
    </source>
</evidence>
<dbReference type="InterPro" id="IPR001173">
    <property type="entry name" value="Glyco_trans_2-like"/>
</dbReference>
<dbReference type="Gene3D" id="3.90.550.10">
    <property type="entry name" value="Spore Coat Polysaccharide Biosynthesis Protein SpsA, Chain A"/>
    <property type="match status" value="1"/>
</dbReference>
<evidence type="ECO:0000256" key="4">
    <source>
        <dbReference type="ARBA" id="ARBA00022692"/>
    </source>
</evidence>
<gene>
    <name evidence="9" type="ORF">KDA_64350</name>
</gene>
<dbReference type="GO" id="GO:0009103">
    <property type="term" value="P:lipopolysaccharide biosynthetic process"/>
    <property type="evidence" value="ECO:0007669"/>
    <property type="project" value="UniProtKB-KW"/>
</dbReference>
<dbReference type="InterPro" id="IPR050256">
    <property type="entry name" value="Glycosyltransferase_2"/>
</dbReference>
<keyword evidence="7" id="KW-0472">Membrane</keyword>
<evidence type="ECO:0000256" key="7">
    <source>
        <dbReference type="ARBA" id="ARBA00023136"/>
    </source>
</evidence>
<keyword evidence="1" id="KW-1003">Cell membrane</keyword>
<keyword evidence="4" id="KW-0812">Transmembrane</keyword>
<name>A0A402BHR0_9CHLR</name>
<evidence type="ECO:0000259" key="8">
    <source>
        <dbReference type="Pfam" id="PF00535"/>
    </source>
</evidence>
<sequence>MHSTSSTGSEQGAMEPLTRLRQSLSVVLPAHNEEQVIATTVTYALEILTPLAGDFEVVVVNDGSTDRTGEILQAMALKDRRVRVITHEVNRGYGAALVSGFEAAAKDLTFFMDSDGQFDIRELKMFFPLIGQYDAVLGYRIDRQDPWMRKLNAWGWKLLVRLVLGVRVRDIDCAFKLYNTQFLHTNCFETRGAMINAELLYKFKRDGYTFTEIGVHHLPRRTGKATGANLKVIVRAFKELFYYAYKWRQEEKK</sequence>
<evidence type="ECO:0000256" key="1">
    <source>
        <dbReference type="ARBA" id="ARBA00022475"/>
    </source>
</evidence>
<dbReference type="AlphaFoldDB" id="A0A402BHR0"/>
<feature type="domain" description="Glycosyltransferase 2-like" evidence="8">
    <location>
        <begin position="25"/>
        <end position="162"/>
    </location>
</feature>
<keyword evidence="10" id="KW-1185">Reference proteome</keyword>
<keyword evidence="6" id="KW-1133">Transmembrane helix</keyword>
<dbReference type="SUPFAM" id="SSF53448">
    <property type="entry name" value="Nucleotide-diphospho-sugar transferases"/>
    <property type="match status" value="1"/>
</dbReference>
<evidence type="ECO:0000256" key="3">
    <source>
        <dbReference type="ARBA" id="ARBA00022679"/>
    </source>
</evidence>
<dbReference type="Pfam" id="PF00535">
    <property type="entry name" value="Glycos_transf_2"/>
    <property type="match status" value="1"/>
</dbReference>
<keyword evidence="3" id="KW-0808">Transferase</keyword>
<organism evidence="9 10">
    <name type="scientific">Dictyobacter alpinus</name>
    <dbReference type="NCBI Taxonomy" id="2014873"/>
    <lineage>
        <taxon>Bacteria</taxon>
        <taxon>Bacillati</taxon>
        <taxon>Chloroflexota</taxon>
        <taxon>Ktedonobacteria</taxon>
        <taxon>Ktedonobacterales</taxon>
        <taxon>Dictyobacteraceae</taxon>
        <taxon>Dictyobacter</taxon>
    </lineage>
</organism>
<keyword evidence="5" id="KW-0448">Lipopolysaccharide biosynthesis</keyword>
<evidence type="ECO:0000313" key="10">
    <source>
        <dbReference type="Proteomes" id="UP000287171"/>
    </source>
</evidence>
<dbReference type="GO" id="GO:0005886">
    <property type="term" value="C:plasma membrane"/>
    <property type="evidence" value="ECO:0007669"/>
    <property type="project" value="TreeGrafter"/>
</dbReference>
<dbReference type="Proteomes" id="UP000287171">
    <property type="component" value="Unassembled WGS sequence"/>
</dbReference>
<dbReference type="GO" id="GO:0099621">
    <property type="term" value="F:undecaprenyl-phosphate 4-deoxy-4-formamido-L-arabinose transferase activity"/>
    <property type="evidence" value="ECO:0007669"/>
    <property type="project" value="TreeGrafter"/>
</dbReference>
<protein>
    <recommendedName>
        <fullName evidence="8">Glycosyltransferase 2-like domain-containing protein</fullName>
    </recommendedName>
</protein>
<dbReference type="PANTHER" id="PTHR48090:SF3">
    <property type="entry name" value="UNDECAPRENYL-PHOSPHATE 4-DEOXY-4-FORMAMIDO-L-ARABINOSE TRANSFERASE"/>
    <property type="match status" value="1"/>
</dbReference>
<dbReference type="EMBL" id="BIFT01000002">
    <property type="protein sequence ID" value="GCE30951.1"/>
    <property type="molecule type" value="Genomic_DNA"/>
</dbReference>
<keyword evidence="2" id="KW-0328">Glycosyltransferase</keyword>
<evidence type="ECO:0000256" key="2">
    <source>
        <dbReference type="ARBA" id="ARBA00022676"/>
    </source>
</evidence>
<accession>A0A402BHR0</accession>
<comment type="caution">
    <text evidence="9">The sequence shown here is derived from an EMBL/GenBank/DDBJ whole genome shotgun (WGS) entry which is preliminary data.</text>
</comment>
<dbReference type="InterPro" id="IPR029044">
    <property type="entry name" value="Nucleotide-diphossugar_trans"/>
</dbReference>
<proteinExistence type="predicted"/>